<evidence type="ECO:0000313" key="5">
    <source>
        <dbReference type="Proteomes" id="UP000065734"/>
    </source>
</evidence>
<dbReference type="STRING" id="1079.BVIR_28"/>
<keyword evidence="2 4" id="KW-0560">Oxidoreductase</keyword>
<evidence type="ECO:0000256" key="1">
    <source>
        <dbReference type="ARBA" id="ARBA00006484"/>
    </source>
</evidence>
<dbReference type="Gene3D" id="3.40.50.720">
    <property type="entry name" value="NAD(P)-binding Rossmann-like Domain"/>
    <property type="match status" value="1"/>
</dbReference>
<dbReference type="PRINTS" id="PR00080">
    <property type="entry name" value="SDRFAMILY"/>
</dbReference>
<dbReference type="CDD" id="cd05233">
    <property type="entry name" value="SDR_c"/>
    <property type="match status" value="1"/>
</dbReference>
<keyword evidence="5" id="KW-1185">Reference proteome</keyword>
<organism evidence="4 5">
    <name type="scientific">Blastochloris viridis</name>
    <name type="common">Rhodopseudomonas viridis</name>
    <dbReference type="NCBI Taxonomy" id="1079"/>
    <lineage>
        <taxon>Bacteria</taxon>
        <taxon>Pseudomonadati</taxon>
        <taxon>Pseudomonadota</taxon>
        <taxon>Alphaproteobacteria</taxon>
        <taxon>Hyphomicrobiales</taxon>
        <taxon>Blastochloridaceae</taxon>
        <taxon>Blastochloris</taxon>
    </lineage>
</organism>
<dbReference type="InterPro" id="IPR036291">
    <property type="entry name" value="NAD(P)-bd_dom_sf"/>
</dbReference>
<comment type="similarity">
    <text evidence="1 3">Belongs to the short-chain dehydrogenases/reductases (SDR) family.</text>
</comment>
<dbReference type="Proteomes" id="UP000065734">
    <property type="component" value="Chromosome I"/>
</dbReference>
<dbReference type="GO" id="GO:0016020">
    <property type="term" value="C:membrane"/>
    <property type="evidence" value="ECO:0007669"/>
    <property type="project" value="TreeGrafter"/>
</dbReference>
<dbReference type="KEGG" id="bvr:BVIR_28"/>
<evidence type="ECO:0000256" key="2">
    <source>
        <dbReference type="ARBA" id="ARBA00023002"/>
    </source>
</evidence>
<evidence type="ECO:0000313" key="4">
    <source>
        <dbReference type="EMBL" id="CUU43768.1"/>
    </source>
</evidence>
<dbReference type="EC" id="1.1.1.-" evidence="4"/>
<dbReference type="PATRIC" id="fig|1079.6.peg.29"/>
<dbReference type="PIRSF" id="PIRSF000126">
    <property type="entry name" value="11-beta-HSD1"/>
    <property type="match status" value="1"/>
</dbReference>
<reference evidence="5" key="1">
    <citation type="journal article" date="2016" name="Genome Announc.">
        <title>Revised genome sequence of the purple photosynthetic bacterium Blastochloris viridis.</title>
        <authorList>
            <person name="Liu L.N."/>
            <person name="Faulkner M."/>
            <person name="Liu X."/>
            <person name="Huang F."/>
            <person name="Darby A.C."/>
            <person name="Hall N."/>
        </authorList>
    </citation>
    <scope>NUCLEOTIDE SEQUENCE [LARGE SCALE GENOMIC DNA]</scope>
    <source>
        <strain evidence="5">ATCC 19567 / DSM 133 / F</strain>
    </source>
</reference>
<dbReference type="OrthoDB" id="9808814at2"/>
<gene>
    <name evidence="4" type="primary">ydfG_2</name>
    <name evidence="4" type="ORF">BVIRIDIS_27940</name>
</gene>
<dbReference type="EMBL" id="LN907867">
    <property type="protein sequence ID" value="CUU43768.1"/>
    <property type="molecule type" value="Genomic_DNA"/>
</dbReference>
<dbReference type="PANTHER" id="PTHR44196:SF2">
    <property type="entry name" value="SHORT-CHAIN DEHYDROGENASE-RELATED"/>
    <property type="match status" value="1"/>
</dbReference>
<name>A0A0N7ITY4_BLAVI</name>
<protein>
    <submittedName>
        <fullName evidence="4">NADP-dependent 3-hydroxy acid dehydrogenase YdfG</fullName>
        <ecNumber evidence="4">1.1.1.-</ecNumber>
    </submittedName>
</protein>
<dbReference type="GO" id="GO:0016491">
    <property type="term" value="F:oxidoreductase activity"/>
    <property type="evidence" value="ECO:0007669"/>
    <property type="project" value="UniProtKB-KW"/>
</dbReference>
<dbReference type="InterPro" id="IPR002347">
    <property type="entry name" value="SDR_fam"/>
</dbReference>
<dbReference type="PANTHER" id="PTHR44196">
    <property type="entry name" value="DEHYDROGENASE/REDUCTASE SDR FAMILY MEMBER 7B"/>
    <property type="match status" value="1"/>
</dbReference>
<proteinExistence type="inferred from homology"/>
<dbReference type="Pfam" id="PF00106">
    <property type="entry name" value="adh_short"/>
    <property type="match status" value="1"/>
</dbReference>
<dbReference type="SUPFAM" id="SSF51735">
    <property type="entry name" value="NAD(P)-binding Rossmann-fold domains"/>
    <property type="match status" value="1"/>
</dbReference>
<dbReference type="PRINTS" id="PR00081">
    <property type="entry name" value="GDHRDH"/>
</dbReference>
<dbReference type="RefSeq" id="WP_055035908.1">
    <property type="nucleotide sequence ID" value="NZ_AP014854.2"/>
</dbReference>
<sequence>MARHPLVLVTGASTGIGAALARLFAADGHQLALVARHAAGLSALADEIAAAGAPRPLVVPADLCRGDSAGLVAAELAAKGFEPAVVVNNAGFGLVGAAGALDRAEQLQMIDLNVRALTDFSLRFLPGVIRHRGGILNVASVAGFLPGPGMAVYYATKAFVLSFSEALAQELSGSGASVTVLCPGPVPTGFQARSGMSLASIPSAMTMSAEAVAKAGYDGFNAGRRVVVPGITNRLAAALVGLVPRRLLLPAMQRLQQQRGADARR</sequence>
<evidence type="ECO:0000256" key="3">
    <source>
        <dbReference type="RuleBase" id="RU000363"/>
    </source>
</evidence>
<accession>A0A0N7ITY4</accession>
<dbReference type="AlphaFoldDB" id="A0A0N7ITY4"/>